<organism evidence="1 2">
    <name type="scientific">Aureibacter tunicatorum</name>
    <dbReference type="NCBI Taxonomy" id="866807"/>
    <lineage>
        <taxon>Bacteria</taxon>
        <taxon>Pseudomonadati</taxon>
        <taxon>Bacteroidota</taxon>
        <taxon>Cytophagia</taxon>
        <taxon>Cytophagales</taxon>
        <taxon>Persicobacteraceae</taxon>
        <taxon>Aureibacter</taxon>
    </lineage>
</organism>
<sequence length="39" mass="4615">MSKKTPLKHEPLSLLEIKDLHNFKELNILFIKKESTHIT</sequence>
<name>A0AAE4BVB6_9BACT</name>
<dbReference type="Proteomes" id="UP001185092">
    <property type="component" value="Unassembled WGS sequence"/>
</dbReference>
<reference evidence="1" key="1">
    <citation type="submission" date="2023-07" db="EMBL/GenBank/DDBJ databases">
        <title>Genomic Encyclopedia of Type Strains, Phase IV (KMG-IV): sequencing the most valuable type-strain genomes for metagenomic binning, comparative biology and taxonomic classification.</title>
        <authorList>
            <person name="Goeker M."/>
        </authorList>
    </citation>
    <scope>NUCLEOTIDE SEQUENCE</scope>
    <source>
        <strain evidence="1">DSM 26174</strain>
    </source>
</reference>
<dbReference type="EMBL" id="JAVDQD010000013">
    <property type="protein sequence ID" value="MDR6241915.1"/>
    <property type="molecule type" value="Genomic_DNA"/>
</dbReference>
<evidence type="ECO:0000313" key="1">
    <source>
        <dbReference type="EMBL" id="MDR6241915.1"/>
    </source>
</evidence>
<evidence type="ECO:0000313" key="2">
    <source>
        <dbReference type="Proteomes" id="UP001185092"/>
    </source>
</evidence>
<proteinExistence type="predicted"/>
<gene>
    <name evidence="1" type="ORF">HNQ88_005002</name>
</gene>
<protein>
    <submittedName>
        <fullName evidence="1">Uncharacterized protein</fullName>
    </submittedName>
</protein>
<accession>A0AAE4BVB6</accession>
<keyword evidence="2" id="KW-1185">Reference proteome</keyword>
<comment type="caution">
    <text evidence="1">The sequence shown here is derived from an EMBL/GenBank/DDBJ whole genome shotgun (WGS) entry which is preliminary data.</text>
</comment>
<dbReference type="AlphaFoldDB" id="A0AAE4BVB6"/>